<dbReference type="AlphaFoldDB" id="A0A8E0VJN2"/>
<evidence type="ECO:0000313" key="1">
    <source>
        <dbReference type="EMBL" id="KAA0191965.1"/>
    </source>
</evidence>
<gene>
    <name evidence="1" type="ORF">FBUS_04119</name>
</gene>
<name>A0A8E0VJN2_9TREM</name>
<dbReference type="EMBL" id="LUCM01005988">
    <property type="protein sequence ID" value="KAA0191965.1"/>
    <property type="molecule type" value="Genomic_DNA"/>
</dbReference>
<evidence type="ECO:0000313" key="2">
    <source>
        <dbReference type="Proteomes" id="UP000728185"/>
    </source>
</evidence>
<comment type="caution">
    <text evidence="1">The sequence shown here is derived from an EMBL/GenBank/DDBJ whole genome shotgun (WGS) entry which is preliminary data.</text>
</comment>
<proteinExistence type="predicted"/>
<reference evidence="1" key="1">
    <citation type="submission" date="2019-05" db="EMBL/GenBank/DDBJ databases">
        <title>Annotation for the trematode Fasciolopsis buski.</title>
        <authorList>
            <person name="Choi Y.-J."/>
        </authorList>
    </citation>
    <scope>NUCLEOTIDE SEQUENCE</scope>
    <source>
        <strain evidence="1">HT</strain>
        <tissue evidence="1">Whole worm</tissue>
    </source>
</reference>
<dbReference type="OrthoDB" id="10046764at2759"/>
<keyword evidence="2" id="KW-1185">Reference proteome</keyword>
<protein>
    <submittedName>
        <fullName evidence="1">Uncharacterized protein</fullName>
    </submittedName>
</protein>
<organism evidence="1 2">
    <name type="scientific">Fasciolopsis buskii</name>
    <dbReference type="NCBI Taxonomy" id="27845"/>
    <lineage>
        <taxon>Eukaryota</taxon>
        <taxon>Metazoa</taxon>
        <taxon>Spiralia</taxon>
        <taxon>Lophotrochozoa</taxon>
        <taxon>Platyhelminthes</taxon>
        <taxon>Trematoda</taxon>
        <taxon>Digenea</taxon>
        <taxon>Plagiorchiida</taxon>
        <taxon>Echinostomata</taxon>
        <taxon>Echinostomatoidea</taxon>
        <taxon>Fasciolidae</taxon>
        <taxon>Fasciolopsis</taxon>
    </lineage>
</organism>
<accession>A0A8E0VJN2</accession>
<dbReference type="Proteomes" id="UP000728185">
    <property type="component" value="Unassembled WGS sequence"/>
</dbReference>
<sequence>MCHAKSSMNMTVAAAMRNTHHQISQAHLSPKPQFPGQVIHGQSNQVPSLNAHQANVALAAANSYHAAVAAFAVAAQQYAAPAYFNNPMASNIHSRKQHIQQSVQSPLSVYYTAQPLYLPTHFQRYLISRFPHGSIYHVQGYQQSHQNIALHNPVQQASENPGTHFEEVPPYSTMGGGPRVATAAAYSFLFKPHVHSPQANQFSSNNHSVIPNPTACLHFQCPQKNN</sequence>